<dbReference type="Pfam" id="PF00104">
    <property type="entry name" value="Hormone_recep"/>
    <property type="match status" value="1"/>
</dbReference>
<name>A0A914YXC7_9BILA</name>
<dbReference type="Proteomes" id="UP000887577">
    <property type="component" value="Unplaced"/>
</dbReference>
<proteinExistence type="inferred from homology"/>
<evidence type="ECO:0000259" key="14">
    <source>
        <dbReference type="PROSITE" id="PS51843"/>
    </source>
</evidence>
<dbReference type="InterPro" id="IPR049636">
    <property type="entry name" value="HNF4-like_DBD"/>
</dbReference>
<keyword evidence="4 11" id="KW-0863">Zinc-finger</keyword>
<dbReference type="FunFam" id="3.30.50.10:FF:000030">
    <property type="entry name" value="Nuclear Hormone Receptor family"/>
    <property type="match status" value="1"/>
</dbReference>
<feature type="domain" description="Nuclear receptor" evidence="13">
    <location>
        <begin position="4"/>
        <end position="79"/>
    </location>
</feature>
<keyword evidence="8 11" id="KW-0804">Transcription</keyword>
<keyword evidence="10 11" id="KW-0539">Nucleus</keyword>
<sequence>MPANVECAVCGDKGDGQHFGADACRACAAFFRRTVAGKMKYVCRFENNCAINKTLRCMCRSCRLTKCLEVGMNPSAVQASRAPLMPPQVATTPSGGRQPSSASTSSTSSTTSSIVMPVKKLSGIKREHQQQQQQQQNLHRDTTVIQPTQKFSRYSMESTSDSTADLSPTDYNNKIEGGSTTSIDDEDEYVPNGNYMNPKEDLQKIIENAVSSYTIVQETLPPNYPVLMTMVIAYQDFVQRRNQFFQRTDEEFAQFAEQGSRTFVQKNVFNIYEFAQNNRTEVEWIAAMLSNFPGYCNLPINDKVILFKHFWIHFVILERTFDTFCVLDDPIDINRMVLQNGDVFEINSMEYDCSGICEASEMAVKSVCHPWIKLAGNTMLNPMKDLRPVDIEMMFAFGFMFWNIKDVSNKLSASTINMASQMTSILYSELSAYYSIEMRHDNFVRRIAELMRLIGLTEKIVSHRKEDIMLSSMFNVFKIDVFLNELFEFVHT</sequence>
<evidence type="ECO:0000256" key="5">
    <source>
        <dbReference type="ARBA" id="ARBA00022833"/>
    </source>
</evidence>
<dbReference type="PRINTS" id="PR00047">
    <property type="entry name" value="STROIDFINGER"/>
</dbReference>
<evidence type="ECO:0000256" key="10">
    <source>
        <dbReference type="ARBA" id="ARBA00023242"/>
    </source>
</evidence>
<feature type="compositionally biased region" description="Polar residues" evidence="12">
    <location>
        <begin position="143"/>
        <end position="182"/>
    </location>
</feature>
<dbReference type="InterPro" id="IPR051152">
    <property type="entry name" value="C.elegans_Orphan_NR"/>
</dbReference>
<dbReference type="InterPro" id="IPR013088">
    <property type="entry name" value="Znf_NHR/GATA"/>
</dbReference>
<evidence type="ECO:0000259" key="13">
    <source>
        <dbReference type="PROSITE" id="PS51030"/>
    </source>
</evidence>
<dbReference type="GO" id="GO:0008270">
    <property type="term" value="F:zinc ion binding"/>
    <property type="evidence" value="ECO:0007669"/>
    <property type="project" value="UniProtKB-KW"/>
</dbReference>
<feature type="region of interest" description="Disordered" evidence="12">
    <location>
        <begin position="78"/>
        <end position="193"/>
    </location>
</feature>
<keyword evidence="5 11" id="KW-0862">Zinc</keyword>
<dbReference type="GO" id="GO:0005634">
    <property type="term" value="C:nucleus"/>
    <property type="evidence" value="ECO:0007669"/>
    <property type="project" value="UniProtKB-SubCell"/>
</dbReference>
<organism evidence="15 16">
    <name type="scientific">Panagrolaimus superbus</name>
    <dbReference type="NCBI Taxonomy" id="310955"/>
    <lineage>
        <taxon>Eukaryota</taxon>
        <taxon>Metazoa</taxon>
        <taxon>Ecdysozoa</taxon>
        <taxon>Nematoda</taxon>
        <taxon>Chromadorea</taxon>
        <taxon>Rhabditida</taxon>
        <taxon>Tylenchina</taxon>
        <taxon>Panagrolaimomorpha</taxon>
        <taxon>Panagrolaimoidea</taxon>
        <taxon>Panagrolaimidae</taxon>
        <taxon>Panagrolaimus</taxon>
    </lineage>
</organism>
<dbReference type="PROSITE" id="PS00031">
    <property type="entry name" value="NUCLEAR_REC_DBD_1"/>
    <property type="match status" value="1"/>
</dbReference>
<evidence type="ECO:0000256" key="6">
    <source>
        <dbReference type="ARBA" id="ARBA00023015"/>
    </source>
</evidence>
<accession>A0A914YXC7</accession>
<feature type="compositionally biased region" description="Low complexity" evidence="12">
    <location>
        <begin position="100"/>
        <end position="113"/>
    </location>
</feature>
<feature type="domain" description="NR LBD" evidence="14">
    <location>
        <begin position="233"/>
        <end position="490"/>
    </location>
</feature>
<dbReference type="Gene3D" id="1.10.565.10">
    <property type="entry name" value="Retinoid X Receptor"/>
    <property type="match status" value="1"/>
</dbReference>
<feature type="compositionally biased region" description="Polar residues" evidence="12">
    <location>
        <begin position="89"/>
        <end position="99"/>
    </location>
</feature>
<evidence type="ECO:0000256" key="11">
    <source>
        <dbReference type="RuleBase" id="RU004334"/>
    </source>
</evidence>
<evidence type="ECO:0000313" key="16">
    <source>
        <dbReference type="WBParaSite" id="PSU_v2.g4302.t1"/>
    </source>
</evidence>
<keyword evidence="9 11" id="KW-0675">Receptor</keyword>
<evidence type="ECO:0000256" key="9">
    <source>
        <dbReference type="ARBA" id="ARBA00023170"/>
    </source>
</evidence>
<dbReference type="InterPro" id="IPR000536">
    <property type="entry name" value="Nucl_hrmn_rcpt_lig-bd"/>
</dbReference>
<evidence type="ECO:0000256" key="8">
    <source>
        <dbReference type="ARBA" id="ARBA00023163"/>
    </source>
</evidence>
<comment type="similarity">
    <text evidence="2 11">Belongs to the nuclear hormone receptor family.</text>
</comment>
<dbReference type="Gene3D" id="3.30.50.10">
    <property type="entry name" value="Erythroid Transcription Factor GATA-1, subunit A"/>
    <property type="match status" value="1"/>
</dbReference>
<reference evidence="16" key="1">
    <citation type="submission" date="2022-11" db="UniProtKB">
        <authorList>
            <consortium name="WormBaseParasite"/>
        </authorList>
    </citation>
    <scope>IDENTIFICATION</scope>
</reference>
<keyword evidence="15" id="KW-1185">Reference proteome</keyword>
<evidence type="ECO:0000256" key="3">
    <source>
        <dbReference type="ARBA" id="ARBA00022723"/>
    </source>
</evidence>
<dbReference type="GO" id="GO:0000978">
    <property type="term" value="F:RNA polymerase II cis-regulatory region sequence-specific DNA binding"/>
    <property type="evidence" value="ECO:0007669"/>
    <property type="project" value="InterPro"/>
</dbReference>
<dbReference type="PANTHER" id="PTHR45680">
    <property type="entry name" value="NUCLEAR HORMONE RECEPTOR FAMILY"/>
    <property type="match status" value="1"/>
</dbReference>
<dbReference type="WBParaSite" id="PSU_v2.g4302.t1">
    <property type="protein sequence ID" value="PSU_v2.g4302.t1"/>
    <property type="gene ID" value="PSU_v2.g4302"/>
</dbReference>
<dbReference type="AlphaFoldDB" id="A0A914YXC7"/>
<evidence type="ECO:0000313" key="15">
    <source>
        <dbReference type="Proteomes" id="UP000887577"/>
    </source>
</evidence>
<dbReference type="PANTHER" id="PTHR45680:SF23">
    <property type="entry name" value="NUCLEAR HORMONE RECEPTOR FAMILY"/>
    <property type="match status" value="1"/>
</dbReference>
<evidence type="ECO:0000256" key="12">
    <source>
        <dbReference type="SAM" id="MobiDB-lite"/>
    </source>
</evidence>
<dbReference type="InterPro" id="IPR001628">
    <property type="entry name" value="Znf_hrmn_rcpt"/>
</dbReference>
<keyword evidence="6 11" id="KW-0805">Transcription regulation</keyword>
<dbReference type="InterPro" id="IPR035500">
    <property type="entry name" value="NHR-like_dom_sf"/>
</dbReference>
<dbReference type="SUPFAM" id="SSF48508">
    <property type="entry name" value="Nuclear receptor ligand-binding domain"/>
    <property type="match status" value="1"/>
</dbReference>
<dbReference type="PROSITE" id="PS51030">
    <property type="entry name" value="NUCLEAR_REC_DBD_2"/>
    <property type="match status" value="1"/>
</dbReference>
<dbReference type="SUPFAM" id="SSF57716">
    <property type="entry name" value="Glucocorticoid receptor-like (DNA-binding domain)"/>
    <property type="match status" value="1"/>
</dbReference>
<keyword evidence="3 11" id="KW-0479">Metal-binding</keyword>
<protein>
    <submittedName>
        <fullName evidence="16">Nuclear receptor</fullName>
    </submittedName>
</protein>
<comment type="subcellular location">
    <subcellularLocation>
        <location evidence="1 11">Nucleus</location>
    </subcellularLocation>
</comment>
<dbReference type="PROSITE" id="PS51843">
    <property type="entry name" value="NR_LBD"/>
    <property type="match status" value="1"/>
</dbReference>
<evidence type="ECO:0000256" key="4">
    <source>
        <dbReference type="ARBA" id="ARBA00022771"/>
    </source>
</evidence>
<evidence type="ECO:0000256" key="1">
    <source>
        <dbReference type="ARBA" id="ARBA00004123"/>
    </source>
</evidence>
<dbReference type="SMART" id="SM00430">
    <property type="entry name" value="HOLI"/>
    <property type="match status" value="1"/>
</dbReference>
<dbReference type="CDD" id="cd06960">
    <property type="entry name" value="NR_DBD_HNF4A"/>
    <property type="match status" value="1"/>
</dbReference>
<keyword evidence="7 11" id="KW-0238">DNA-binding</keyword>
<evidence type="ECO:0000256" key="7">
    <source>
        <dbReference type="ARBA" id="ARBA00023125"/>
    </source>
</evidence>
<evidence type="ECO:0000256" key="2">
    <source>
        <dbReference type="ARBA" id="ARBA00005993"/>
    </source>
</evidence>
<dbReference type="GO" id="GO:0003700">
    <property type="term" value="F:DNA-binding transcription factor activity"/>
    <property type="evidence" value="ECO:0007669"/>
    <property type="project" value="InterPro"/>
</dbReference>
<dbReference type="SMART" id="SM00399">
    <property type="entry name" value="ZnF_C4"/>
    <property type="match status" value="1"/>
</dbReference>
<dbReference type="Pfam" id="PF00105">
    <property type="entry name" value="zf-C4"/>
    <property type="match status" value="1"/>
</dbReference>